<dbReference type="STRING" id="1448318.A0A319EKN6"/>
<dbReference type="CDD" id="cd12148">
    <property type="entry name" value="fungal_TF_MHR"/>
    <property type="match status" value="1"/>
</dbReference>
<dbReference type="PROSITE" id="PS00463">
    <property type="entry name" value="ZN2_CY6_FUNGAL_1"/>
    <property type="match status" value="1"/>
</dbReference>
<dbReference type="PANTHER" id="PTHR47338">
    <property type="entry name" value="ZN(II)2CYS6 TRANSCRIPTION FACTOR (EUROFUNG)-RELATED"/>
    <property type="match status" value="1"/>
</dbReference>
<evidence type="ECO:0000256" key="3">
    <source>
        <dbReference type="ARBA" id="ARBA00023015"/>
    </source>
</evidence>
<keyword evidence="9" id="KW-1185">Reference proteome</keyword>
<dbReference type="OrthoDB" id="4500026at2759"/>
<dbReference type="GO" id="GO:0008270">
    <property type="term" value="F:zinc ion binding"/>
    <property type="evidence" value="ECO:0007669"/>
    <property type="project" value="InterPro"/>
</dbReference>
<dbReference type="Gene3D" id="4.10.240.10">
    <property type="entry name" value="Zn(2)-C6 fungal-type DNA-binding domain"/>
    <property type="match status" value="1"/>
</dbReference>
<dbReference type="SMART" id="SM00906">
    <property type="entry name" value="Fungal_trans"/>
    <property type="match status" value="1"/>
</dbReference>
<dbReference type="GO" id="GO:0009893">
    <property type="term" value="P:positive regulation of metabolic process"/>
    <property type="evidence" value="ECO:0007669"/>
    <property type="project" value="UniProtKB-ARBA"/>
</dbReference>
<dbReference type="EMBL" id="KZ826415">
    <property type="protein sequence ID" value="PYI01439.1"/>
    <property type="molecule type" value="Genomic_DNA"/>
</dbReference>
<gene>
    <name evidence="8" type="ORF">BO78DRAFT_353553</name>
</gene>
<dbReference type="GO" id="GO:0006351">
    <property type="term" value="P:DNA-templated transcription"/>
    <property type="evidence" value="ECO:0007669"/>
    <property type="project" value="InterPro"/>
</dbReference>
<dbReference type="InterPro" id="IPR050815">
    <property type="entry name" value="TF_fung"/>
</dbReference>
<keyword evidence="3" id="KW-0805">Transcription regulation</keyword>
<dbReference type="Pfam" id="PF00172">
    <property type="entry name" value="Zn_clus"/>
    <property type="match status" value="1"/>
</dbReference>
<proteinExistence type="predicted"/>
<evidence type="ECO:0000259" key="7">
    <source>
        <dbReference type="PROSITE" id="PS50048"/>
    </source>
</evidence>
<keyword evidence="4" id="KW-0238">DNA-binding</keyword>
<evidence type="ECO:0000256" key="1">
    <source>
        <dbReference type="ARBA" id="ARBA00004123"/>
    </source>
</evidence>
<dbReference type="VEuPathDB" id="FungiDB:BO78DRAFT_353553"/>
<name>A0A319EKN6_ASPSB</name>
<evidence type="ECO:0000256" key="5">
    <source>
        <dbReference type="ARBA" id="ARBA00023163"/>
    </source>
</evidence>
<dbReference type="SMART" id="SM00066">
    <property type="entry name" value="GAL4"/>
    <property type="match status" value="1"/>
</dbReference>
<dbReference type="InterPro" id="IPR007219">
    <property type="entry name" value="XnlR_reg_dom"/>
</dbReference>
<dbReference type="PANTHER" id="PTHR47338:SF20">
    <property type="entry name" value="ZN(II)2CYS6 TRANSCRIPTION FACTOR (EUROFUNG)"/>
    <property type="match status" value="1"/>
</dbReference>
<sequence length="495" mass="55175">METPGRESRHPRAAQVCRSCKLRKRKCDKALPKCSSCARKQIVCEYVENVRSKPHSPVASSDRWWETSPVNQVLDFPTLLFLDPALLRHGQVETGRVAAPLSSQILQLLGDADDIRKTAYQFFDHVHQWMPFISKKRFEGLDLPSSFQSRPDIALLLLGLKLITTFPPVGLQTTRTPLYHATKHFYLEVEGSSVFSISVLQAGVLIALYELGHGIYPAAFLSVGACARYAHALGIGAGPTVQTSRVLTMVEVEERKRVWWAIVILDRFVSIGCPGRLFTTADPRLDDLLPANDAAWDQGILGPDDCSPLSSPMTRHMSKFALLCQAARLLGQVLRHVSNESVVLDDSWMQLDRTLQSMLAACLDVDSPDYDQITFVYSTLVALHAPWFSSDCSNAVNAERIRCARSVLEKVTDRIGANLVERQCFLGRDPADLSPWGLFFAYQICGAHMRAPERSAPLLEVVRCLKEGLLAINVRWKAAGVYLQLLEAQEAIRFS</sequence>
<dbReference type="GO" id="GO:0000981">
    <property type="term" value="F:DNA-binding transcription factor activity, RNA polymerase II-specific"/>
    <property type="evidence" value="ECO:0007669"/>
    <property type="project" value="InterPro"/>
</dbReference>
<evidence type="ECO:0000256" key="2">
    <source>
        <dbReference type="ARBA" id="ARBA00022723"/>
    </source>
</evidence>
<evidence type="ECO:0000256" key="6">
    <source>
        <dbReference type="ARBA" id="ARBA00023242"/>
    </source>
</evidence>
<keyword evidence="6" id="KW-0539">Nucleus</keyword>
<keyword evidence="5" id="KW-0804">Transcription</keyword>
<keyword evidence="2" id="KW-0479">Metal-binding</keyword>
<dbReference type="Proteomes" id="UP000248423">
    <property type="component" value="Unassembled WGS sequence"/>
</dbReference>
<evidence type="ECO:0000313" key="8">
    <source>
        <dbReference type="EMBL" id="PYI01439.1"/>
    </source>
</evidence>
<organism evidence="8 9">
    <name type="scientific">Aspergillus sclerotiicarbonarius (strain CBS 121057 / IBT 28362)</name>
    <dbReference type="NCBI Taxonomy" id="1448318"/>
    <lineage>
        <taxon>Eukaryota</taxon>
        <taxon>Fungi</taxon>
        <taxon>Dikarya</taxon>
        <taxon>Ascomycota</taxon>
        <taxon>Pezizomycotina</taxon>
        <taxon>Eurotiomycetes</taxon>
        <taxon>Eurotiomycetidae</taxon>
        <taxon>Eurotiales</taxon>
        <taxon>Aspergillaceae</taxon>
        <taxon>Aspergillus</taxon>
        <taxon>Aspergillus subgen. Circumdati</taxon>
    </lineage>
</organism>
<accession>A0A319EKN6</accession>
<dbReference type="AlphaFoldDB" id="A0A319EKN6"/>
<evidence type="ECO:0000256" key="4">
    <source>
        <dbReference type="ARBA" id="ARBA00023125"/>
    </source>
</evidence>
<dbReference type="GO" id="GO:0005634">
    <property type="term" value="C:nucleus"/>
    <property type="evidence" value="ECO:0007669"/>
    <property type="project" value="UniProtKB-SubCell"/>
</dbReference>
<comment type="subcellular location">
    <subcellularLocation>
        <location evidence="1">Nucleus</location>
    </subcellularLocation>
</comment>
<dbReference type="SUPFAM" id="SSF57701">
    <property type="entry name" value="Zn2/Cys6 DNA-binding domain"/>
    <property type="match status" value="1"/>
</dbReference>
<dbReference type="InterPro" id="IPR001138">
    <property type="entry name" value="Zn2Cys6_DnaBD"/>
</dbReference>
<reference evidence="8 9" key="1">
    <citation type="submission" date="2018-02" db="EMBL/GenBank/DDBJ databases">
        <title>The genomes of Aspergillus section Nigri reveals drivers in fungal speciation.</title>
        <authorList>
            <consortium name="DOE Joint Genome Institute"/>
            <person name="Vesth T.C."/>
            <person name="Nybo J."/>
            <person name="Theobald S."/>
            <person name="Brandl J."/>
            <person name="Frisvad J.C."/>
            <person name="Nielsen K.F."/>
            <person name="Lyhne E.K."/>
            <person name="Kogle M.E."/>
            <person name="Kuo A."/>
            <person name="Riley R."/>
            <person name="Clum A."/>
            <person name="Nolan M."/>
            <person name="Lipzen A."/>
            <person name="Salamov A."/>
            <person name="Henrissat B."/>
            <person name="Wiebenga A."/>
            <person name="De vries R.P."/>
            <person name="Grigoriev I.V."/>
            <person name="Mortensen U.H."/>
            <person name="Andersen M.R."/>
            <person name="Baker S.E."/>
        </authorList>
    </citation>
    <scope>NUCLEOTIDE SEQUENCE [LARGE SCALE GENOMIC DNA]</scope>
    <source>
        <strain evidence="8 9">CBS 121057</strain>
    </source>
</reference>
<dbReference type="CDD" id="cd00067">
    <property type="entry name" value="GAL4"/>
    <property type="match status" value="1"/>
</dbReference>
<protein>
    <submittedName>
        <fullName evidence="8">Putative fungal-specific transcription factor</fullName>
    </submittedName>
</protein>
<dbReference type="PROSITE" id="PS50048">
    <property type="entry name" value="ZN2_CY6_FUNGAL_2"/>
    <property type="match status" value="1"/>
</dbReference>
<dbReference type="InterPro" id="IPR036864">
    <property type="entry name" value="Zn2-C6_fun-type_DNA-bd_sf"/>
</dbReference>
<feature type="domain" description="Zn(2)-C6 fungal-type" evidence="7">
    <location>
        <begin position="16"/>
        <end position="46"/>
    </location>
</feature>
<dbReference type="GO" id="GO:0003677">
    <property type="term" value="F:DNA binding"/>
    <property type="evidence" value="ECO:0007669"/>
    <property type="project" value="UniProtKB-KW"/>
</dbReference>
<dbReference type="Pfam" id="PF04082">
    <property type="entry name" value="Fungal_trans"/>
    <property type="match status" value="1"/>
</dbReference>
<evidence type="ECO:0000313" key="9">
    <source>
        <dbReference type="Proteomes" id="UP000248423"/>
    </source>
</evidence>